<dbReference type="EMBL" id="CABN01000126">
    <property type="protein sequence ID" value="CBI00351.1"/>
    <property type="molecule type" value="Genomic_DNA"/>
</dbReference>
<protein>
    <recommendedName>
        <fullName evidence="2">FecR protein domain-containing protein</fullName>
    </recommendedName>
</protein>
<evidence type="ECO:0000256" key="1">
    <source>
        <dbReference type="SAM" id="MobiDB-lite"/>
    </source>
</evidence>
<organism evidence="3">
    <name type="scientific">mine drainage metagenome</name>
    <dbReference type="NCBI Taxonomy" id="410659"/>
    <lineage>
        <taxon>unclassified sequences</taxon>
        <taxon>metagenomes</taxon>
        <taxon>ecological metagenomes</taxon>
    </lineage>
</organism>
<comment type="caution">
    <text evidence="3">The sequence shown here is derived from an EMBL/GenBank/DDBJ whole genome shotgun (WGS) entry which is preliminary data.</text>
</comment>
<name>E6PZJ2_9ZZZZ</name>
<feature type="compositionally biased region" description="Polar residues" evidence="1">
    <location>
        <begin position="479"/>
        <end position="492"/>
    </location>
</feature>
<feature type="region of interest" description="Disordered" evidence="1">
    <location>
        <begin position="479"/>
        <end position="501"/>
    </location>
</feature>
<gene>
    <name evidence="3" type="ORF">CARN3_1369</name>
</gene>
<dbReference type="InterPro" id="IPR046535">
    <property type="entry name" value="DUF6600"/>
</dbReference>
<dbReference type="Pfam" id="PF20245">
    <property type="entry name" value="DUF6600"/>
    <property type="match status" value="1"/>
</dbReference>
<reference evidence="3" key="1">
    <citation type="submission" date="2009-10" db="EMBL/GenBank/DDBJ databases">
        <title>Diversity of trophic interactions inside an arsenic-rich microbial ecosystem.</title>
        <authorList>
            <person name="Bertin P.N."/>
            <person name="Heinrich-Salmeron A."/>
            <person name="Pelletier E."/>
            <person name="Goulhen-Chollet F."/>
            <person name="Arsene-Ploetze F."/>
            <person name="Gallien S."/>
            <person name="Calteau A."/>
            <person name="Vallenet D."/>
            <person name="Casiot C."/>
            <person name="Chane-Woon-Ming B."/>
            <person name="Giloteaux L."/>
            <person name="Barakat M."/>
            <person name="Bonnefoy V."/>
            <person name="Bruneel O."/>
            <person name="Chandler M."/>
            <person name="Cleiss J."/>
            <person name="Duran R."/>
            <person name="Elbaz-Poulichet F."/>
            <person name="Fonknechten N."/>
            <person name="Lauga B."/>
            <person name="Mornico D."/>
            <person name="Ortet P."/>
            <person name="Schaeffer C."/>
            <person name="Siguier P."/>
            <person name="Alexander Thil Smith A."/>
            <person name="Van Dorsselaer A."/>
            <person name="Weissenbach J."/>
            <person name="Medigue C."/>
            <person name="Le Paslier D."/>
        </authorList>
    </citation>
    <scope>NUCLEOTIDE SEQUENCE</scope>
</reference>
<sequence>MKRYERNRSWIEGRLPSFLASVVVGVCAGMFFASADISLAAQQPPNGPARGAMAGEAANARAVRLSSVDGQVQVVEDGQVIADPAYDNLPLFEGSQVVTRNDGRAEIELEDGSLVRLTPNSTVTLSVLSGSGATTHTEIVLNAGQAYFELQPSTADRPLRVGYGTTSVTPTNFSVIRVNFDAQPGVMAVFSGQVHVTRGGALDLDVHGDQTLSLDVQDASVYNLADTVQADSWDQWNSDRDAALMSEQSDKTPATDQNAGQMPGISDLDASGSWYDVPGQGYVWSPYDAQGAGTDWDPYGYGYWTSFPQYGYAWVSGYSWGYAPYNYGQWNYYGGFGWGWNPGGRYHPWWGRGGGWTSNVGTGPNGYLPPQHPKGLPGGAGAPGKPVGGPMNPHSPGNGTVVAVNQRPLHPPILVDHRPQSGVNAYLGFQPGQPMVAGGRVVPPLHTIAPRTTYVRSYAYLSGHNAESIARSLNGSRQGYASGGARSTYSRTSSMGGSSGSVGHGSYYSGGHSSGMHMSSGGSHGGGGHH</sequence>
<evidence type="ECO:0000313" key="3">
    <source>
        <dbReference type="EMBL" id="CBI00351.1"/>
    </source>
</evidence>
<accession>E6PZJ2</accession>
<evidence type="ECO:0000259" key="2">
    <source>
        <dbReference type="Pfam" id="PF04773"/>
    </source>
</evidence>
<dbReference type="AlphaFoldDB" id="E6PZJ2"/>
<proteinExistence type="predicted"/>
<dbReference type="InterPro" id="IPR006860">
    <property type="entry name" value="FecR"/>
</dbReference>
<feature type="domain" description="FecR protein" evidence="2">
    <location>
        <begin position="96"/>
        <end position="194"/>
    </location>
</feature>
<dbReference type="Gene3D" id="2.60.120.1440">
    <property type="match status" value="1"/>
</dbReference>
<dbReference type="Pfam" id="PF04773">
    <property type="entry name" value="FecR"/>
    <property type="match status" value="1"/>
</dbReference>
<dbReference type="PANTHER" id="PTHR38731">
    <property type="entry name" value="LIPL45-RELATED LIPOPROTEIN-RELATED"/>
    <property type="match status" value="1"/>
</dbReference>
<dbReference type="PANTHER" id="PTHR38731:SF3">
    <property type="entry name" value="BLL6125 PROTEIN"/>
    <property type="match status" value="1"/>
</dbReference>
<feature type="region of interest" description="Disordered" evidence="1">
    <location>
        <begin position="361"/>
        <end position="385"/>
    </location>
</feature>